<dbReference type="EMBL" id="CAXAMM010005047">
    <property type="protein sequence ID" value="CAK9005826.1"/>
    <property type="molecule type" value="Genomic_DNA"/>
</dbReference>
<organism evidence="3 4">
    <name type="scientific">Durusdinium trenchii</name>
    <dbReference type="NCBI Taxonomy" id="1381693"/>
    <lineage>
        <taxon>Eukaryota</taxon>
        <taxon>Sar</taxon>
        <taxon>Alveolata</taxon>
        <taxon>Dinophyceae</taxon>
        <taxon>Suessiales</taxon>
        <taxon>Symbiodiniaceae</taxon>
        <taxon>Durusdinium</taxon>
    </lineage>
</organism>
<name>A0ABP0IUR7_9DINO</name>
<gene>
    <name evidence="3" type="ORF">SCF082_LOCUS8759</name>
</gene>
<evidence type="ECO:0000313" key="3">
    <source>
        <dbReference type="EMBL" id="CAK9005826.1"/>
    </source>
</evidence>
<evidence type="ECO:0000313" key="4">
    <source>
        <dbReference type="Proteomes" id="UP001642464"/>
    </source>
</evidence>
<dbReference type="Proteomes" id="UP001642464">
    <property type="component" value="Unassembled WGS sequence"/>
</dbReference>
<keyword evidence="4" id="KW-1185">Reference proteome</keyword>
<proteinExistence type="predicted"/>
<evidence type="ECO:0000256" key="2">
    <source>
        <dbReference type="SAM" id="MobiDB-lite"/>
    </source>
</evidence>
<sequence>MAEPTWCSSRGASARREAVLELHRRFFVENRGMDGINEMIQERAQEGLKKDRCHMREHKAKLAKLEADMDEKLKNALLHGSTSIWTDEERQKLRPRDSNEATWPPRCIPWSGPSAKSLAP</sequence>
<accession>A0ABP0IUR7</accession>
<feature type="coiled-coil region" evidence="1">
    <location>
        <begin position="48"/>
        <end position="75"/>
    </location>
</feature>
<feature type="region of interest" description="Disordered" evidence="2">
    <location>
        <begin position="87"/>
        <end position="120"/>
    </location>
</feature>
<reference evidence="3 4" key="1">
    <citation type="submission" date="2024-02" db="EMBL/GenBank/DDBJ databases">
        <authorList>
            <person name="Chen Y."/>
            <person name="Shah S."/>
            <person name="Dougan E. K."/>
            <person name="Thang M."/>
            <person name="Chan C."/>
        </authorList>
    </citation>
    <scope>NUCLEOTIDE SEQUENCE [LARGE SCALE GENOMIC DNA]</scope>
</reference>
<keyword evidence="1" id="KW-0175">Coiled coil</keyword>
<protein>
    <submittedName>
        <fullName evidence="3">Uncharacterized protein</fullName>
    </submittedName>
</protein>
<comment type="caution">
    <text evidence="3">The sequence shown here is derived from an EMBL/GenBank/DDBJ whole genome shotgun (WGS) entry which is preliminary data.</text>
</comment>
<feature type="compositionally biased region" description="Basic and acidic residues" evidence="2">
    <location>
        <begin position="87"/>
        <end position="99"/>
    </location>
</feature>
<evidence type="ECO:0000256" key="1">
    <source>
        <dbReference type="SAM" id="Coils"/>
    </source>
</evidence>